<evidence type="ECO:0000259" key="12">
    <source>
        <dbReference type="Pfam" id="PF00999"/>
    </source>
</evidence>
<protein>
    <submittedName>
        <fullName evidence="13">Sodium:proton antiporter</fullName>
    </submittedName>
</protein>
<comment type="caution">
    <text evidence="13">The sequence shown here is derived from an EMBL/GenBank/DDBJ whole genome shotgun (WGS) entry which is preliminary data.</text>
</comment>
<evidence type="ECO:0000256" key="5">
    <source>
        <dbReference type="ARBA" id="ARBA00022989"/>
    </source>
</evidence>
<feature type="transmembrane region" description="Helical" evidence="11">
    <location>
        <begin position="301"/>
        <end position="321"/>
    </location>
</feature>
<feature type="compositionally biased region" description="Basic and acidic residues" evidence="10">
    <location>
        <begin position="518"/>
        <end position="527"/>
    </location>
</feature>
<feature type="domain" description="Cation/H+ exchanger transmembrane" evidence="12">
    <location>
        <begin position="11"/>
        <end position="398"/>
    </location>
</feature>
<evidence type="ECO:0000256" key="10">
    <source>
        <dbReference type="SAM" id="MobiDB-lite"/>
    </source>
</evidence>
<evidence type="ECO:0000256" key="2">
    <source>
        <dbReference type="ARBA" id="ARBA00022448"/>
    </source>
</evidence>
<dbReference type="GO" id="GO:0015386">
    <property type="term" value="F:potassium:proton antiporter activity"/>
    <property type="evidence" value="ECO:0007669"/>
    <property type="project" value="TreeGrafter"/>
</dbReference>
<accession>A0A4R1C1N3</accession>
<feature type="transmembrane region" description="Helical" evidence="11">
    <location>
        <begin position="267"/>
        <end position="289"/>
    </location>
</feature>
<evidence type="ECO:0000256" key="7">
    <source>
        <dbReference type="ARBA" id="ARBA00023065"/>
    </source>
</evidence>
<feature type="transmembrane region" description="Helical" evidence="11">
    <location>
        <begin position="377"/>
        <end position="398"/>
    </location>
</feature>
<feature type="transmembrane region" description="Helical" evidence="11">
    <location>
        <begin position="181"/>
        <end position="201"/>
    </location>
</feature>
<dbReference type="Proteomes" id="UP000295453">
    <property type="component" value="Unassembled WGS sequence"/>
</dbReference>
<dbReference type="PANTHER" id="PTHR10110">
    <property type="entry name" value="SODIUM/HYDROGEN EXCHANGER"/>
    <property type="match status" value="1"/>
</dbReference>
<feature type="transmembrane region" description="Helical" evidence="11">
    <location>
        <begin position="54"/>
        <end position="76"/>
    </location>
</feature>
<keyword evidence="8 11" id="KW-0472">Membrane</keyword>
<dbReference type="GO" id="GO:0005886">
    <property type="term" value="C:plasma membrane"/>
    <property type="evidence" value="ECO:0007669"/>
    <property type="project" value="UniProtKB-SubCell"/>
</dbReference>
<dbReference type="InterPro" id="IPR018422">
    <property type="entry name" value="Cation/H_exchanger_CPA1"/>
</dbReference>
<evidence type="ECO:0000256" key="1">
    <source>
        <dbReference type="ARBA" id="ARBA00004651"/>
    </source>
</evidence>
<evidence type="ECO:0000256" key="11">
    <source>
        <dbReference type="SAM" id="Phobius"/>
    </source>
</evidence>
<feature type="region of interest" description="Disordered" evidence="10">
    <location>
        <begin position="492"/>
        <end position="536"/>
    </location>
</feature>
<dbReference type="GO" id="GO:0051453">
    <property type="term" value="P:regulation of intracellular pH"/>
    <property type="evidence" value="ECO:0007669"/>
    <property type="project" value="TreeGrafter"/>
</dbReference>
<proteinExistence type="predicted"/>
<dbReference type="GO" id="GO:0015385">
    <property type="term" value="F:sodium:proton antiporter activity"/>
    <property type="evidence" value="ECO:0007669"/>
    <property type="project" value="InterPro"/>
</dbReference>
<organism evidence="13 14">
    <name type="scientific">Nocardioides jejuensis</name>
    <dbReference type="NCBI Taxonomy" id="2502782"/>
    <lineage>
        <taxon>Bacteria</taxon>
        <taxon>Bacillati</taxon>
        <taxon>Actinomycetota</taxon>
        <taxon>Actinomycetes</taxon>
        <taxon>Propionibacteriales</taxon>
        <taxon>Nocardioidaceae</taxon>
        <taxon>Nocardioides</taxon>
    </lineage>
</organism>
<dbReference type="Gene3D" id="6.10.140.1330">
    <property type="match status" value="1"/>
</dbReference>
<feature type="transmembrane region" description="Helical" evidence="11">
    <location>
        <begin position="221"/>
        <end position="246"/>
    </location>
</feature>
<keyword evidence="5 11" id="KW-1133">Transmembrane helix</keyword>
<evidence type="ECO:0000256" key="8">
    <source>
        <dbReference type="ARBA" id="ARBA00023136"/>
    </source>
</evidence>
<dbReference type="EMBL" id="SJZJ01000013">
    <property type="protein sequence ID" value="TCJ24369.1"/>
    <property type="molecule type" value="Genomic_DNA"/>
</dbReference>
<feature type="transmembrane region" description="Helical" evidence="11">
    <location>
        <begin position="111"/>
        <end position="133"/>
    </location>
</feature>
<dbReference type="OrthoDB" id="57886at2"/>
<evidence type="ECO:0000256" key="3">
    <source>
        <dbReference type="ARBA" id="ARBA00022475"/>
    </source>
</evidence>
<evidence type="ECO:0000313" key="14">
    <source>
        <dbReference type="Proteomes" id="UP000295453"/>
    </source>
</evidence>
<dbReference type="RefSeq" id="WP_131583372.1">
    <property type="nucleotide sequence ID" value="NZ_SJZJ01000013.1"/>
</dbReference>
<keyword evidence="14" id="KW-1185">Reference proteome</keyword>
<dbReference type="AlphaFoldDB" id="A0A4R1C1N3"/>
<feature type="transmembrane region" description="Helical" evidence="11">
    <location>
        <begin position="83"/>
        <end position="105"/>
    </location>
</feature>
<dbReference type="InterPro" id="IPR006153">
    <property type="entry name" value="Cation/H_exchanger_TM"/>
</dbReference>
<gene>
    <name evidence="13" type="ORF">EPD65_09150</name>
</gene>
<feature type="transmembrane region" description="Helical" evidence="11">
    <location>
        <begin position="342"/>
        <end position="365"/>
    </location>
</feature>
<sequence length="558" mass="58651">MEIAFLLVLLAVAVLAGTSLSERIGFPAPLALIALGVVGAYIPGIPEVHLHPEVVLLGLLPPLLYAASLQTSLVDFNANRRPILLLSVGLVVFTTFGVGAVVHALLPGLGWAPALAIGAVVAPPDAVAATAIARRIGLPRRLVTILEGESLLNDATALVALRTAIAAATIGVSTTEVAFDFVRAAGGGVLVGLLTFVVVAKVRKLLTDPVLDTAVSLVTPFAAYVAAERVEASGVIAVVVAGLLLGHKAPILQSAQSRMAERTNWRTLAFVLENAVFLLIGLQAAWIVQDAGQSSFGWGRIAAVCAASLAAVIGLRLFWVFPARYLLVRPGPDPATGQSAPWTYTFLLGWAGMRGVVTLAAAFVIPDDTPHREVLLLIAFTVVAGTLFIQGLTLPLLARIMRVPSPDAAEDALARATLLQQATKAAHARLEDLEYDDRHGVVDLVRQQMDRRNFAAWERLATAEDHESPSDLYARIRLELIAASPGSAALSSSIAVDQSSRSTAARPRQTGATADRLASSRERRQRAPSESSDSGSWLAAWATAACKAMNGVSGLPRS</sequence>
<keyword evidence="2" id="KW-0813">Transport</keyword>
<evidence type="ECO:0000256" key="9">
    <source>
        <dbReference type="ARBA" id="ARBA00023201"/>
    </source>
</evidence>
<dbReference type="GO" id="GO:0098719">
    <property type="term" value="P:sodium ion import across plasma membrane"/>
    <property type="evidence" value="ECO:0007669"/>
    <property type="project" value="TreeGrafter"/>
</dbReference>
<dbReference type="PANTHER" id="PTHR10110:SF86">
    <property type="entry name" value="SODIUM_HYDROGEN EXCHANGER 7"/>
    <property type="match status" value="1"/>
</dbReference>
<evidence type="ECO:0000256" key="6">
    <source>
        <dbReference type="ARBA" id="ARBA00023053"/>
    </source>
</evidence>
<reference evidence="13 14" key="1">
    <citation type="submission" date="2019-03" db="EMBL/GenBank/DDBJ databases">
        <authorList>
            <person name="Kim M.K.M."/>
        </authorList>
    </citation>
    <scope>NUCLEOTIDE SEQUENCE [LARGE SCALE GENOMIC DNA]</scope>
    <source>
        <strain evidence="13 14">18JY15-6</strain>
    </source>
</reference>
<keyword evidence="9" id="KW-0739">Sodium transport</keyword>
<keyword evidence="4 11" id="KW-0812">Transmembrane</keyword>
<keyword evidence="7" id="KW-0406">Ion transport</keyword>
<keyword evidence="6" id="KW-0915">Sodium</keyword>
<evidence type="ECO:0000256" key="4">
    <source>
        <dbReference type="ARBA" id="ARBA00022692"/>
    </source>
</evidence>
<comment type="subcellular location">
    <subcellularLocation>
        <location evidence="1">Cell membrane</location>
        <topology evidence="1">Multi-pass membrane protein</topology>
    </subcellularLocation>
</comment>
<evidence type="ECO:0000313" key="13">
    <source>
        <dbReference type="EMBL" id="TCJ24369.1"/>
    </source>
</evidence>
<keyword evidence="3" id="KW-1003">Cell membrane</keyword>
<dbReference type="Pfam" id="PF00999">
    <property type="entry name" value="Na_H_Exchanger"/>
    <property type="match status" value="1"/>
</dbReference>
<name>A0A4R1C1N3_9ACTN</name>